<dbReference type="InterPro" id="IPR029787">
    <property type="entry name" value="Nucleotide_cyclase"/>
</dbReference>
<feature type="transmembrane region" description="Helical" evidence="1">
    <location>
        <begin position="183"/>
        <end position="201"/>
    </location>
</feature>
<feature type="domain" description="MHYT" evidence="5">
    <location>
        <begin position="8"/>
        <end position="203"/>
    </location>
</feature>
<gene>
    <name evidence="6" type="ORF">JJB07_17620</name>
</gene>
<dbReference type="SUPFAM" id="SSF55073">
    <property type="entry name" value="Nucleotide cyclase"/>
    <property type="match status" value="1"/>
</dbReference>
<dbReference type="PROSITE" id="PS50924">
    <property type="entry name" value="MHYT"/>
    <property type="match status" value="1"/>
</dbReference>
<dbReference type="InterPro" id="IPR035965">
    <property type="entry name" value="PAS-like_dom_sf"/>
</dbReference>
<dbReference type="Pfam" id="PF03707">
    <property type="entry name" value="MHYT"/>
    <property type="match status" value="2"/>
</dbReference>
<feature type="transmembrane region" description="Helical" evidence="1">
    <location>
        <begin position="12"/>
        <end position="32"/>
    </location>
</feature>
<dbReference type="InterPro" id="IPR052155">
    <property type="entry name" value="Biofilm_reg_signaling"/>
</dbReference>
<feature type="domain" description="EAL" evidence="3">
    <location>
        <begin position="551"/>
        <end position="803"/>
    </location>
</feature>
<feature type="transmembrane region" description="Helical" evidence="1">
    <location>
        <begin position="78"/>
        <end position="99"/>
    </location>
</feature>
<dbReference type="Gene3D" id="3.20.20.450">
    <property type="entry name" value="EAL domain"/>
    <property type="match status" value="1"/>
</dbReference>
<feature type="domain" description="PAS" evidence="2">
    <location>
        <begin position="256"/>
        <end position="326"/>
    </location>
</feature>
<evidence type="ECO:0000313" key="7">
    <source>
        <dbReference type="Proteomes" id="UP000602284"/>
    </source>
</evidence>
<comment type="caution">
    <text evidence="6">The sequence shown here is derived from an EMBL/GenBank/DDBJ whole genome shotgun (WGS) entry which is preliminary data.</text>
</comment>
<dbReference type="Pfam" id="PF00563">
    <property type="entry name" value="EAL"/>
    <property type="match status" value="1"/>
</dbReference>
<keyword evidence="1" id="KW-0812">Transmembrane</keyword>
<reference evidence="6 7" key="1">
    <citation type="submission" date="2021-01" db="EMBL/GenBank/DDBJ databases">
        <title>Tumebacillus sp. strain ITR2 16S ribosomal RNA gene Genome sequencing and assembly.</title>
        <authorList>
            <person name="Kang M."/>
        </authorList>
    </citation>
    <scope>NUCLEOTIDE SEQUENCE [LARGE SCALE GENOMIC DNA]</scope>
    <source>
        <strain evidence="6 7">ITR2</strain>
    </source>
</reference>
<name>A0ABS1JDV2_9BACL</name>
<dbReference type="PROSITE" id="PS50883">
    <property type="entry name" value="EAL"/>
    <property type="match status" value="1"/>
</dbReference>
<dbReference type="NCBIfam" id="TIGR00254">
    <property type="entry name" value="GGDEF"/>
    <property type="match status" value="1"/>
</dbReference>
<dbReference type="InterPro" id="IPR035919">
    <property type="entry name" value="EAL_sf"/>
</dbReference>
<dbReference type="SUPFAM" id="SSF141868">
    <property type="entry name" value="EAL domain-like"/>
    <property type="match status" value="1"/>
</dbReference>
<keyword evidence="7" id="KW-1185">Reference proteome</keyword>
<dbReference type="Pfam" id="PF00989">
    <property type="entry name" value="PAS"/>
    <property type="match status" value="1"/>
</dbReference>
<dbReference type="SUPFAM" id="SSF55785">
    <property type="entry name" value="PYP-like sensor domain (PAS domain)"/>
    <property type="match status" value="1"/>
</dbReference>
<dbReference type="InterPro" id="IPR001633">
    <property type="entry name" value="EAL_dom"/>
</dbReference>
<keyword evidence="1" id="KW-1133">Transmembrane helix</keyword>
<feature type="transmembrane region" description="Helical" evidence="1">
    <location>
        <begin position="142"/>
        <end position="163"/>
    </location>
</feature>
<dbReference type="RefSeq" id="WP_201637296.1">
    <property type="nucleotide sequence ID" value="NZ_JAEQNB010000005.1"/>
</dbReference>
<dbReference type="NCBIfam" id="TIGR00229">
    <property type="entry name" value="sensory_box"/>
    <property type="match status" value="1"/>
</dbReference>
<dbReference type="PROSITE" id="PS50887">
    <property type="entry name" value="GGDEF"/>
    <property type="match status" value="1"/>
</dbReference>
<sequence length="806" mass="90446">MGMIQGTYHMPLVAISVLIAIIASYTALDLSSRVTASRNIARRIWLIGGAVAMGTGVWSMHFIAMLAFEMPISVRYSWWYVLLSILPAIVAFGIAFYLISRETFTTRTLLLGGLLMGGGIVAMHYTGMSAMQMSAMVSYDPVLVTLSVVIAVGASWAALYLLFQLRSDSQDRRLWGRKIGSSVVMGFAISGMHYTGMSAAQFMPMDMSGLPHHPSTNSWGIAYGIAMGTLVILGFVIVSAVVDRRLSVQSSKLELSEQRYKSLFEHNPDAIFTIDLQGYFVEVNPTAEKMLGYSAEKLMKMIYLPFIDEADRERTIEHAQKVRSGISSMLEVTLLTRTRRVLAEVTTVPIYVDSEISGVYVIVQDITERRESEQAINFMAYHDDLTGLPNRRLYMKQLQDAVDAADKQGALVATMLLDMDRFKNYNDSLGHSFGDNLLRAIGQRLVNSVPPGALVSRLSGDEFTVLLPRVERMELIDETAQNLLQAISEPLHLNGYDIRLETSIGIAVYPDSGRTVSDLMRNADVAMYRAKERGNTYQSFDPQMVSVAFDKMVMEHDLRKALERDEFIVYYQPYVDIHNRQIVGAEALIRWQHPERGLVPPFQFIPFAEETGLIVPIGDWVMRTACAQCKSWQEQGHNLRIGVNLSSRQFQQETLVQTVQDILDETGLQPEFLELEITESMTMEVERSISMLTKLKQLGVRIGMDDFGTGYSSLSYLQKFPLDRLKIDQSFVRDTHMLTHESAIVPTIISMAHNLKLQVTAEGVETPEQLDFLSTQFCDEAQGYLFSKPVPAAEFLQLLQSPHKQV</sequence>
<dbReference type="SMART" id="SM00091">
    <property type="entry name" value="PAS"/>
    <property type="match status" value="1"/>
</dbReference>
<dbReference type="Gene3D" id="3.30.70.270">
    <property type="match status" value="1"/>
</dbReference>
<dbReference type="PROSITE" id="PS50112">
    <property type="entry name" value="PAS"/>
    <property type="match status" value="1"/>
</dbReference>
<evidence type="ECO:0000259" key="4">
    <source>
        <dbReference type="PROSITE" id="PS50887"/>
    </source>
</evidence>
<dbReference type="EMBL" id="JAEQNB010000005">
    <property type="protein sequence ID" value="MBL0388428.1"/>
    <property type="molecule type" value="Genomic_DNA"/>
</dbReference>
<dbReference type="Gene3D" id="3.30.450.20">
    <property type="entry name" value="PAS domain"/>
    <property type="match status" value="1"/>
</dbReference>
<proteinExistence type="predicted"/>
<dbReference type="PANTHER" id="PTHR44757:SF2">
    <property type="entry name" value="BIOFILM ARCHITECTURE MAINTENANCE PROTEIN MBAA"/>
    <property type="match status" value="1"/>
</dbReference>
<evidence type="ECO:0000259" key="2">
    <source>
        <dbReference type="PROSITE" id="PS50112"/>
    </source>
</evidence>
<dbReference type="PANTHER" id="PTHR44757">
    <property type="entry name" value="DIGUANYLATE CYCLASE DGCP"/>
    <property type="match status" value="1"/>
</dbReference>
<accession>A0ABS1JDV2</accession>
<protein>
    <submittedName>
        <fullName evidence="6">EAL domain-containing protein</fullName>
    </submittedName>
</protein>
<feature type="transmembrane region" description="Helical" evidence="1">
    <location>
        <begin position="44"/>
        <end position="66"/>
    </location>
</feature>
<feature type="domain" description="GGDEF" evidence="4">
    <location>
        <begin position="410"/>
        <end position="542"/>
    </location>
</feature>
<evidence type="ECO:0000259" key="5">
    <source>
        <dbReference type="PROSITE" id="PS50924"/>
    </source>
</evidence>
<dbReference type="InterPro" id="IPR000014">
    <property type="entry name" value="PAS"/>
</dbReference>
<dbReference type="InterPro" id="IPR043128">
    <property type="entry name" value="Rev_trsase/Diguanyl_cyclase"/>
</dbReference>
<evidence type="ECO:0000256" key="1">
    <source>
        <dbReference type="PROSITE-ProRule" id="PRU00244"/>
    </source>
</evidence>
<dbReference type="SMART" id="SM00052">
    <property type="entry name" value="EAL"/>
    <property type="match status" value="1"/>
</dbReference>
<dbReference type="SMART" id="SM00267">
    <property type="entry name" value="GGDEF"/>
    <property type="match status" value="1"/>
</dbReference>
<organism evidence="6 7">
    <name type="scientific">Tumebacillus amylolyticus</name>
    <dbReference type="NCBI Taxonomy" id="2801339"/>
    <lineage>
        <taxon>Bacteria</taxon>
        <taxon>Bacillati</taxon>
        <taxon>Bacillota</taxon>
        <taxon>Bacilli</taxon>
        <taxon>Bacillales</taxon>
        <taxon>Alicyclobacillaceae</taxon>
        <taxon>Tumebacillus</taxon>
    </lineage>
</organism>
<dbReference type="InterPro" id="IPR013767">
    <property type="entry name" value="PAS_fold"/>
</dbReference>
<feature type="transmembrane region" description="Helical" evidence="1">
    <location>
        <begin position="108"/>
        <end position="127"/>
    </location>
</feature>
<evidence type="ECO:0000259" key="3">
    <source>
        <dbReference type="PROSITE" id="PS50883"/>
    </source>
</evidence>
<dbReference type="Pfam" id="PF00990">
    <property type="entry name" value="GGDEF"/>
    <property type="match status" value="1"/>
</dbReference>
<feature type="transmembrane region" description="Helical" evidence="1">
    <location>
        <begin position="221"/>
        <end position="242"/>
    </location>
</feature>
<evidence type="ECO:0000313" key="6">
    <source>
        <dbReference type="EMBL" id="MBL0388428.1"/>
    </source>
</evidence>
<dbReference type="InterPro" id="IPR005330">
    <property type="entry name" value="MHYT_dom"/>
</dbReference>
<dbReference type="CDD" id="cd01948">
    <property type="entry name" value="EAL"/>
    <property type="match status" value="1"/>
</dbReference>
<dbReference type="Proteomes" id="UP000602284">
    <property type="component" value="Unassembled WGS sequence"/>
</dbReference>
<dbReference type="CDD" id="cd00130">
    <property type="entry name" value="PAS"/>
    <property type="match status" value="1"/>
</dbReference>
<dbReference type="CDD" id="cd01949">
    <property type="entry name" value="GGDEF"/>
    <property type="match status" value="1"/>
</dbReference>
<dbReference type="InterPro" id="IPR000160">
    <property type="entry name" value="GGDEF_dom"/>
</dbReference>
<keyword evidence="1" id="KW-0472">Membrane</keyword>